<dbReference type="EMBL" id="JACVVK020000480">
    <property type="protein sequence ID" value="KAK7471746.1"/>
    <property type="molecule type" value="Genomic_DNA"/>
</dbReference>
<organism evidence="1 2">
    <name type="scientific">Batillaria attramentaria</name>
    <dbReference type="NCBI Taxonomy" id="370345"/>
    <lineage>
        <taxon>Eukaryota</taxon>
        <taxon>Metazoa</taxon>
        <taxon>Spiralia</taxon>
        <taxon>Lophotrochozoa</taxon>
        <taxon>Mollusca</taxon>
        <taxon>Gastropoda</taxon>
        <taxon>Caenogastropoda</taxon>
        <taxon>Sorbeoconcha</taxon>
        <taxon>Cerithioidea</taxon>
        <taxon>Batillariidae</taxon>
        <taxon>Batillaria</taxon>
    </lineage>
</organism>
<dbReference type="AlphaFoldDB" id="A0ABD0JE78"/>
<gene>
    <name evidence="1" type="ORF">BaRGS_00035628</name>
</gene>
<reference evidence="1 2" key="1">
    <citation type="journal article" date="2023" name="Sci. Data">
        <title>Genome assembly of the Korean intertidal mud-creeper Batillaria attramentaria.</title>
        <authorList>
            <person name="Patra A.K."/>
            <person name="Ho P.T."/>
            <person name="Jun S."/>
            <person name="Lee S.J."/>
            <person name="Kim Y."/>
            <person name="Won Y.J."/>
        </authorList>
    </citation>
    <scope>NUCLEOTIDE SEQUENCE [LARGE SCALE GENOMIC DNA]</scope>
    <source>
        <strain evidence="1">Wonlab-2016</strain>
    </source>
</reference>
<proteinExistence type="predicted"/>
<keyword evidence="2" id="KW-1185">Reference proteome</keyword>
<comment type="caution">
    <text evidence="1">The sequence shown here is derived from an EMBL/GenBank/DDBJ whole genome shotgun (WGS) entry which is preliminary data.</text>
</comment>
<evidence type="ECO:0000313" key="1">
    <source>
        <dbReference type="EMBL" id="KAK7471746.1"/>
    </source>
</evidence>
<evidence type="ECO:0000313" key="2">
    <source>
        <dbReference type="Proteomes" id="UP001519460"/>
    </source>
</evidence>
<sequence length="106" mass="12108">MLRVSSQCPRHNTACVRVLRQCQRRGVSFSQCRDRRFTWVIALTDVWRQTLALVVAWKPAPVFLVTALMHSAVATVALDVCLNETAERVRAAVWPPVPQHAFFVRH</sequence>
<dbReference type="Proteomes" id="UP001519460">
    <property type="component" value="Unassembled WGS sequence"/>
</dbReference>
<name>A0ABD0JE78_9CAEN</name>
<accession>A0ABD0JE78</accession>
<protein>
    <submittedName>
        <fullName evidence="1">Uncharacterized protein</fullName>
    </submittedName>
</protein>